<dbReference type="GO" id="GO:0032259">
    <property type="term" value="P:methylation"/>
    <property type="evidence" value="ECO:0007669"/>
    <property type="project" value="UniProtKB-KW"/>
</dbReference>
<protein>
    <recommendedName>
        <fullName evidence="7">Protein-L-isoaspartate O-methyltransferase</fullName>
        <ecNumber evidence="7">2.1.1.77</ecNumber>
    </recommendedName>
</protein>
<keyword evidence="5 7" id="KW-0808">Transferase</keyword>
<dbReference type="GO" id="GO:0005737">
    <property type="term" value="C:cytoplasm"/>
    <property type="evidence" value="ECO:0007669"/>
    <property type="project" value="UniProtKB-SubCell"/>
</dbReference>
<sequence length="193" mass="21206">MKQVDRANYAPDMAYQDAPQSIGYNATISAPHMHAYALEILHDYLQPGMKVLDVGSGSGYLVSCMAAMTGDTGKVIGVEHIDQLNEQARKNIKKDHPEYLHQGRVELITGDGRLGYAPEAPYDCIHVGAAASRSPTELLKQLKAPGRMFIPEGPEFEQSILQYDKDADGEITKRALMGVMYVPLTDREAQLGE</sequence>
<reference evidence="9" key="1">
    <citation type="journal article" date="2018" name="Nat. Microbiol.">
        <title>Leveraging single-cell genomics to expand the fungal tree of life.</title>
        <authorList>
            <person name="Ahrendt S.R."/>
            <person name="Quandt C.A."/>
            <person name="Ciobanu D."/>
            <person name="Clum A."/>
            <person name="Salamov A."/>
            <person name="Andreopoulos B."/>
            <person name="Cheng J.F."/>
            <person name="Woyke T."/>
            <person name="Pelin A."/>
            <person name="Henrissat B."/>
            <person name="Reynolds N.K."/>
            <person name="Benny G.L."/>
            <person name="Smith M.E."/>
            <person name="James T.Y."/>
            <person name="Grigoriev I.V."/>
        </authorList>
    </citation>
    <scope>NUCLEOTIDE SEQUENCE [LARGE SCALE GENOMIC DNA]</scope>
    <source>
        <strain evidence="9">Benny S71-1</strain>
    </source>
</reference>
<evidence type="ECO:0000256" key="7">
    <source>
        <dbReference type="RuleBase" id="RU003802"/>
    </source>
</evidence>
<dbReference type="EMBL" id="KZ991206">
    <property type="protein sequence ID" value="RKP23217.1"/>
    <property type="molecule type" value="Genomic_DNA"/>
</dbReference>
<name>A0A4P9YTH2_9FUNG</name>
<proteinExistence type="inferred from homology"/>
<dbReference type="PANTHER" id="PTHR11579:SF0">
    <property type="entry name" value="PROTEIN-L-ISOASPARTATE(D-ASPARTATE) O-METHYLTRANSFERASE"/>
    <property type="match status" value="1"/>
</dbReference>
<dbReference type="SUPFAM" id="SSF53335">
    <property type="entry name" value="S-adenosyl-L-methionine-dependent methyltransferases"/>
    <property type="match status" value="1"/>
</dbReference>
<gene>
    <name evidence="8" type="ORF">SYNPS1DRAFT_33462</name>
</gene>
<comment type="subcellular location">
    <subcellularLocation>
        <location evidence="1">Cytoplasm</location>
    </subcellularLocation>
</comment>
<comment type="similarity">
    <text evidence="2 7">Belongs to the methyltransferase superfamily. L-isoaspartyl/D-aspartyl protein methyltransferase family.</text>
</comment>
<evidence type="ECO:0000313" key="8">
    <source>
        <dbReference type="EMBL" id="RKP23217.1"/>
    </source>
</evidence>
<organism evidence="8 9">
    <name type="scientific">Syncephalis pseudoplumigaleata</name>
    <dbReference type="NCBI Taxonomy" id="1712513"/>
    <lineage>
        <taxon>Eukaryota</taxon>
        <taxon>Fungi</taxon>
        <taxon>Fungi incertae sedis</taxon>
        <taxon>Zoopagomycota</taxon>
        <taxon>Zoopagomycotina</taxon>
        <taxon>Zoopagomycetes</taxon>
        <taxon>Zoopagales</taxon>
        <taxon>Piptocephalidaceae</taxon>
        <taxon>Syncephalis</taxon>
    </lineage>
</organism>
<evidence type="ECO:0000313" key="9">
    <source>
        <dbReference type="Proteomes" id="UP000278143"/>
    </source>
</evidence>
<dbReference type="FunFam" id="3.40.50.150:FF:000027">
    <property type="entry name" value="Protein-L-isoaspartate O-methyltransferase"/>
    <property type="match status" value="1"/>
</dbReference>
<accession>A0A4P9YTH2</accession>
<dbReference type="CDD" id="cd02440">
    <property type="entry name" value="AdoMet_MTases"/>
    <property type="match status" value="1"/>
</dbReference>
<dbReference type="Proteomes" id="UP000278143">
    <property type="component" value="Unassembled WGS sequence"/>
</dbReference>
<comment type="catalytic activity">
    <reaction evidence="7">
        <text>[protein]-L-isoaspartate + S-adenosyl-L-methionine = [protein]-L-isoaspartate alpha-methyl ester + S-adenosyl-L-homocysteine</text>
        <dbReference type="Rhea" id="RHEA:12705"/>
        <dbReference type="Rhea" id="RHEA-COMP:12143"/>
        <dbReference type="Rhea" id="RHEA-COMP:12144"/>
        <dbReference type="ChEBI" id="CHEBI:57856"/>
        <dbReference type="ChEBI" id="CHEBI:59789"/>
        <dbReference type="ChEBI" id="CHEBI:90596"/>
        <dbReference type="ChEBI" id="CHEBI:90598"/>
        <dbReference type="EC" id="2.1.1.77"/>
    </reaction>
</comment>
<evidence type="ECO:0000256" key="2">
    <source>
        <dbReference type="ARBA" id="ARBA00005369"/>
    </source>
</evidence>
<dbReference type="AlphaFoldDB" id="A0A4P9YTH2"/>
<dbReference type="InterPro" id="IPR000682">
    <property type="entry name" value="PCMT"/>
</dbReference>
<dbReference type="Gene3D" id="3.40.50.150">
    <property type="entry name" value="Vaccinia Virus protein VP39"/>
    <property type="match status" value="1"/>
</dbReference>
<evidence type="ECO:0000256" key="1">
    <source>
        <dbReference type="ARBA" id="ARBA00004496"/>
    </source>
</evidence>
<evidence type="ECO:0000256" key="4">
    <source>
        <dbReference type="ARBA" id="ARBA00022603"/>
    </source>
</evidence>
<dbReference type="OrthoDB" id="73890at2759"/>
<keyword evidence="6 7" id="KW-0949">S-adenosyl-L-methionine</keyword>
<dbReference type="PANTHER" id="PTHR11579">
    <property type="entry name" value="PROTEIN-L-ISOASPARTATE O-METHYLTRANSFERASE"/>
    <property type="match status" value="1"/>
</dbReference>
<dbReference type="NCBIfam" id="TIGR00080">
    <property type="entry name" value="pimt"/>
    <property type="match status" value="1"/>
</dbReference>
<keyword evidence="3" id="KW-0963">Cytoplasm</keyword>
<keyword evidence="9" id="KW-1185">Reference proteome</keyword>
<keyword evidence="4 7" id="KW-0489">Methyltransferase</keyword>
<dbReference type="EC" id="2.1.1.77" evidence="7"/>
<evidence type="ECO:0000256" key="5">
    <source>
        <dbReference type="ARBA" id="ARBA00022679"/>
    </source>
</evidence>
<dbReference type="GO" id="GO:0004719">
    <property type="term" value="F:protein-L-isoaspartate (D-aspartate) O-methyltransferase activity"/>
    <property type="evidence" value="ECO:0007669"/>
    <property type="project" value="UniProtKB-UniRule"/>
</dbReference>
<dbReference type="InterPro" id="IPR029063">
    <property type="entry name" value="SAM-dependent_MTases_sf"/>
</dbReference>
<dbReference type="Pfam" id="PF01135">
    <property type="entry name" value="PCMT"/>
    <property type="match status" value="1"/>
</dbReference>
<evidence type="ECO:0000256" key="3">
    <source>
        <dbReference type="ARBA" id="ARBA00022490"/>
    </source>
</evidence>
<dbReference type="PROSITE" id="PS01279">
    <property type="entry name" value="PCMT"/>
    <property type="match status" value="1"/>
</dbReference>
<evidence type="ECO:0000256" key="6">
    <source>
        <dbReference type="ARBA" id="ARBA00022691"/>
    </source>
</evidence>